<protein>
    <submittedName>
        <fullName evidence="1">Uncharacterized protein</fullName>
    </submittedName>
</protein>
<gene>
    <name evidence="1" type="ORF">GGD40_002364</name>
</gene>
<sequence length="65" mass="7027">MQAGFDTALAREVKVSERSAPSWLDVNGVVTYVYMEVSTAVGLNAAVIDNNNYLMVGVQTTAPQY</sequence>
<name>A0A7Y9WL21_9BURK</name>
<organism evidence="1 2">
    <name type="scientific">Paraburkholderia bryophila</name>
    <dbReference type="NCBI Taxonomy" id="420952"/>
    <lineage>
        <taxon>Bacteria</taxon>
        <taxon>Pseudomonadati</taxon>
        <taxon>Pseudomonadota</taxon>
        <taxon>Betaproteobacteria</taxon>
        <taxon>Burkholderiales</taxon>
        <taxon>Burkholderiaceae</taxon>
        <taxon>Paraburkholderia</taxon>
    </lineage>
</organism>
<dbReference type="RefSeq" id="WP_179743802.1">
    <property type="nucleotide sequence ID" value="NZ_JACCAS010000001.1"/>
</dbReference>
<proteinExistence type="predicted"/>
<dbReference type="EMBL" id="JACCAS010000001">
    <property type="protein sequence ID" value="NYH22885.1"/>
    <property type="molecule type" value="Genomic_DNA"/>
</dbReference>
<reference evidence="1 2" key="1">
    <citation type="submission" date="2020-07" db="EMBL/GenBank/DDBJ databases">
        <title>Exploring microbial biodiversity for novel pathways involved in the catabolism of aromatic compounds derived from lignin.</title>
        <authorList>
            <person name="Elkins J."/>
        </authorList>
    </citation>
    <scope>NUCLEOTIDE SEQUENCE [LARGE SCALE GENOMIC DNA]</scope>
    <source>
        <strain evidence="1 2">H2C3C</strain>
    </source>
</reference>
<keyword evidence="2" id="KW-1185">Reference proteome</keyword>
<accession>A0A7Y9WL21</accession>
<dbReference type="AlphaFoldDB" id="A0A7Y9WL21"/>
<comment type="caution">
    <text evidence="1">The sequence shown here is derived from an EMBL/GenBank/DDBJ whole genome shotgun (WGS) entry which is preliminary data.</text>
</comment>
<evidence type="ECO:0000313" key="1">
    <source>
        <dbReference type="EMBL" id="NYH22885.1"/>
    </source>
</evidence>
<dbReference type="Proteomes" id="UP000540929">
    <property type="component" value="Unassembled WGS sequence"/>
</dbReference>
<evidence type="ECO:0000313" key="2">
    <source>
        <dbReference type="Proteomes" id="UP000540929"/>
    </source>
</evidence>